<dbReference type="EMBL" id="JBHRXZ010000024">
    <property type="protein sequence ID" value="MFC3609155.1"/>
    <property type="molecule type" value="Genomic_DNA"/>
</dbReference>
<evidence type="ECO:0000313" key="3">
    <source>
        <dbReference type="Proteomes" id="UP001595630"/>
    </source>
</evidence>
<dbReference type="InterPro" id="IPR026268">
    <property type="entry name" value="RseC"/>
</dbReference>
<reference evidence="3" key="1">
    <citation type="journal article" date="2019" name="Int. J. Syst. Evol. Microbiol.">
        <title>The Global Catalogue of Microorganisms (GCM) 10K type strain sequencing project: providing services to taxonomists for standard genome sequencing and annotation.</title>
        <authorList>
            <consortium name="The Broad Institute Genomics Platform"/>
            <consortium name="The Broad Institute Genome Sequencing Center for Infectious Disease"/>
            <person name="Wu L."/>
            <person name="Ma J."/>
        </authorList>
    </citation>
    <scope>NUCLEOTIDE SEQUENCE [LARGE SCALE GENOMIC DNA]</scope>
    <source>
        <strain evidence="3">KCTC 42447</strain>
    </source>
</reference>
<dbReference type="Pfam" id="PF04246">
    <property type="entry name" value="RseC_MucC"/>
    <property type="match status" value="1"/>
</dbReference>
<dbReference type="InterPro" id="IPR007359">
    <property type="entry name" value="SigmaE_reg_RseC_MucC"/>
</dbReference>
<dbReference type="PANTHER" id="PTHR35867:SF1">
    <property type="entry name" value="PROTEIN RSEC"/>
    <property type="match status" value="1"/>
</dbReference>
<dbReference type="RefSeq" id="WP_386366447.1">
    <property type="nucleotide sequence ID" value="NZ_JBHRXZ010000024.1"/>
</dbReference>
<keyword evidence="1" id="KW-0472">Membrane</keyword>
<evidence type="ECO:0000256" key="1">
    <source>
        <dbReference type="SAM" id="Phobius"/>
    </source>
</evidence>
<keyword evidence="1" id="KW-0812">Transmembrane</keyword>
<gene>
    <name evidence="2" type="ORF">ACFOMF_15340</name>
</gene>
<organism evidence="2 3">
    <name type="scientific">Stutzerimonas tarimensis</name>
    <dbReference type="NCBI Taxonomy" id="1507735"/>
    <lineage>
        <taxon>Bacteria</taxon>
        <taxon>Pseudomonadati</taxon>
        <taxon>Pseudomonadota</taxon>
        <taxon>Gammaproteobacteria</taxon>
        <taxon>Pseudomonadales</taxon>
        <taxon>Pseudomonadaceae</taxon>
        <taxon>Stutzerimonas</taxon>
    </lineage>
</organism>
<keyword evidence="1" id="KW-1133">Transmembrane helix</keyword>
<dbReference type="PANTHER" id="PTHR35867">
    <property type="entry name" value="PROTEIN RSEC"/>
    <property type="match status" value="1"/>
</dbReference>
<evidence type="ECO:0000313" key="2">
    <source>
        <dbReference type="EMBL" id="MFC3609155.1"/>
    </source>
</evidence>
<protein>
    <submittedName>
        <fullName evidence="2">SoxR reducing system RseC family protein</fullName>
    </submittedName>
</protein>
<sequence length="151" mass="15783">MIEEQGRVIAVESGAVWVETLRKSTCSGCSARHGCGQGLMDRLGVRQRRGVIRALCREPLEVGDSVVIGIAEQAMLRGALWVYMVPLLVLLGAATGSSALGLAEPLVVAAGLVGFALSWLLVRWQGARIAQDPGAQPVVLHTSIAGQSGGQ</sequence>
<comment type="caution">
    <text evidence="2">The sequence shown here is derived from an EMBL/GenBank/DDBJ whole genome shotgun (WGS) entry which is preliminary data.</text>
</comment>
<accession>A0ABV7T7K6</accession>
<name>A0ABV7T7K6_9GAMM</name>
<proteinExistence type="predicted"/>
<feature type="transmembrane region" description="Helical" evidence="1">
    <location>
        <begin position="80"/>
        <end position="100"/>
    </location>
</feature>
<feature type="transmembrane region" description="Helical" evidence="1">
    <location>
        <begin position="106"/>
        <end position="122"/>
    </location>
</feature>
<dbReference type="PIRSF" id="PIRSF004923">
    <property type="entry name" value="RseC"/>
    <property type="match status" value="1"/>
</dbReference>
<dbReference type="Proteomes" id="UP001595630">
    <property type="component" value="Unassembled WGS sequence"/>
</dbReference>
<keyword evidence="3" id="KW-1185">Reference proteome</keyword>